<evidence type="ECO:0000256" key="3">
    <source>
        <dbReference type="ARBA" id="ARBA00023027"/>
    </source>
</evidence>
<dbReference type="InterPro" id="IPR016211">
    <property type="entry name" value="Glu/Phe/Leu/Val/Trp_DH_bac/arc"/>
</dbReference>
<dbReference type="AlphaFoldDB" id="A0A5Q2RNF7"/>
<dbReference type="InterPro" id="IPR046346">
    <property type="entry name" value="Aminoacid_DH-like_N_sf"/>
</dbReference>
<evidence type="ECO:0000313" key="9">
    <source>
        <dbReference type="Proteomes" id="UP000334019"/>
    </source>
</evidence>
<evidence type="ECO:0000313" key="8">
    <source>
        <dbReference type="EMBL" id="QGG95430.1"/>
    </source>
</evidence>
<protein>
    <recommendedName>
        <fullName evidence="7">Glutamate/phenylalanine/leucine/valine/L-tryptophan dehydrogenase C-terminal domain-containing protein</fullName>
    </recommendedName>
</protein>
<gene>
    <name evidence="8" type="ORF">GH723_10155</name>
</gene>
<feature type="domain" description="Glutamate/phenylalanine/leucine/valine/L-tryptophan dehydrogenase C-terminal" evidence="7">
    <location>
        <begin position="160"/>
        <end position="368"/>
    </location>
</feature>
<dbReference type="PANTHER" id="PTHR42722:SF1">
    <property type="entry name" value="VALINE DEHYDROGENASE"/>
    <property type="match status" value="1"/>
</dbReference>
<dbReference type="Pfam" id="PF00208">
    <property type="entry name" value="ELFV_dehydrog"/>
    <property type="match status" value="2"/>
</dbReference>
<name>A0A5Q2RNF7_9ACTN</name>
<dbReference type="EMBL" id="CP045851">
    <property type="protein sequence ID" value="QGG95430.1"/>
    <property type="molecule type" value="Genomic_DNA"/>
</dbReference>
<dbReference type="Pfam" id="PF02812">
    <property type="entry name" value="ELFV_dehydrog_N"/>
    <property type="match status" value="1"/>
</dbReference>
<dbReference type="SMART" id="SM00839">
    <property type="entry name" value="ELFV_dehydrog"/>
    <property type="match status" value="1"/>
</dbReference>
<dbReference type="PANTHER" id="PTHR42722">
    <property type="entry name" value="LEUCINE DEHYDROGENASE"/>
    <property type="match status" value="1"/>
</dbReference>
<evidence type="ECO:0000259" key="7">
    <source>
        <dbReference type="SMART" id="SM00839"/>
    </source>
</evidence>
<sequence>MAAPMGAPVLNGSDRSLEELVDSWDGEATVMRRARSTDALITIGVHSTALGPAAGGCRMRTYRSSAAAVEDAHRLATAMTSKLAVCGLPFGGGKAVLAVPSIPEGDARRDLLLELGELVESLGGLYITAPDMNTSDVDMDVVAERTSHVFCRTAESGGCGNPAPATAAGVEAGLRAAIAHVFGSDDLDGRRVLVQGVGAVGERLARRLTDDGADVVVCDIDEQRADHLARRIGVRAIPAAAWLDEECDVFAPCAAGGILDEGTIPRLRCRLVAGAANNQLRERADADRLAARGITWVPDYVLNSGGVLKGVGMELLHWPPEEVANRLQQVGEDVASLLRRADTEGQTPLAVAETLASDRIDAARATRV</sequence>
<dbReference type="SUPFAM" id="SSF51735">
    <property type="entry name" value="NAD(P)-binding Rossmann-fold domains"/>
    <property type="match status" value="1"/>
</dbReference>
<accession>A0A5Q2RNF7</accession>
<dbReference type="InterPro" id="IPR036291">
    <property type="entry name" value="NAD(P)-bd_dom_sf"/>
</dbReference>
<dbReference type="InterPro" id="IPR006096">
    <property type="entry name" value="Glu/Leu/Phe/Val/Trp_DH_C"/>
</dbReference>
<dbReference type="CDD" id="cd01075">
    <property type="entry name" value="NAD_bind_Leu_Phe_Val_DH"/>
    <property type="match status" value="1"/>
</dbReference>
<evidence type="ECO:0000256" key="4">
    <source>
        <dbReference type="PIRSR" id="PIRSR000188-1"/>
    </source>
</evidence>
<organism evidence="8 9">
    <name type="scientific">Actinomarinicola tropica</name>
    <dbReference type="NCBI Taxonomy" id="2789776"/>
    <lineage>
        <taxon>Bacteria</taxon>
        <taxon>Bacillati</taxon>
        <taxon>Actinomycetota</taxon>
        <taxon>Acidimicrobiia</taxon>
        <taxon>Acidimicrobiales</taxon>
        <taxon>Iamiaceae</taxon>
        <taxon>Actinomarinicola</taxon>
    </lineage>
</organism>
<dbReference type="Gene3D" id="3.40.50.720">
    <property type="entry name" value="NAD(P)-binding Rossmann-like Domain"/>
    <property type="match status" value="1"/>
</dbReference>
<keyword evidence="2 6" id="KW-0560">Oxidoreductase</keyword>
<evidence type="ECO:0000256" key="6">
    <source>
        <dbReference type="RuleBase" id="RU004417"/>
    </source>
</evidence>
<dbReference type="GO" id="GO:0016639">
    <property type="term" value="F:oxidoreductase activity, acting on the CH-NH2 group of donors, NAD or NADP as acceptor"/>
    <property type="evidence" value="ECO:0007669"/>
    <property type="project" value="InterPro"/>
</dbReference>
<feature type="active site" description="Proton donor/acceptor" evidence="4">
    <location>
        <position position="94"/>
    </location>
</feature>
<dbReference type="SUPFAM" id="SSF53223">
    <property type="entry name" value="Aminoacid dehydrogenase-like, N-terminal domain"/>
    <property type="match status" value="1"/>
</dbReference>
<dbReference type="PRINTS" id="PR00082">
    <property type="entry name" value="GLFDHDRGNASE"/>
</dbReference>
<dbReference type="KEGG" id="atq:GH723_10155"/>
<keyword evidence="5" id="KW-0547">Nucleotide-binding</keyword>
<evidence type="ECO:0000256" key="5">
    <source>
        <dbReference type="PIRSR" id="PIRSR000188-2"/>
    </source>
</evidence>
<dbReference type="InterPro" id="IPR006095">
    <property type="entry name" value="Glu/Leu/Phe/Val/Trp_DH"/>
</dbReference>
<dbReference type="GO" id="GO:0006520">
    <property type="term" value="P:amino acid metabolic process"/>
    <property type="evidence" value="ECO:0007669"/>
    <property type="project" value="InterPro"/>
</dbReference>
<dbReference type="InterPro" id="IPR006097">
    <property type="entry name" value="Glu/Leu/Phe/Val/Trp_DH_dimer"/>
</dbReference>
<keyword evidence="3 5" id="KW-0520">NAD</keyword>
<comment type="similarity">
    <text evidence="1 6">Belongs to the Glu/Leu/Phe/Val dehydrogenases family.</text>
</comment>
<dbReference type="Gene3D" id="3.40.50.10860">
    <property type="entry name" value="Leucine Dehydrogenase, chain A, domain 1"/>
    <property type="match status" value="1"/>
</dbReference>
<dbReference type="Proteomes" id="UP000334019">
    <property type="component" value="Chromosome"/>
</dbReference>
<proteinExistence type="inferred from homology"/>
<feature type="binding site" evidence="5">
    <location>
        <begin position="196"/>
        <end position="201"/>
    </location>
    <ligand>
        <name>NAD(+)</name>
        <dbReference type="ChEBI" id="CHEBI:57540"/>
    </ligand>
</feature>
<dbReference type="GO" id="GO:0000166">
    <property type="term" value="F:nucleotide binding"/>
    <property type="evidence" value="ECO:0007669"/>
    <property type="project" value="UniProtKB-KW"/>
</dbReference>
<keyword evidence="9" id="KW-1185">Reference proteome</keyword>
<dbReference type="PIRSF" id="PIRSF000188">
    <property type="entry name" value="Phe_leu_dh"/>
    <property type="match status" value="1"/>
</dbReference>
<evidence type="ECO:0000256" key="1">
    <source>
        <dbReference type="ARBA" id="ARBA00006382"/>
    </source>
</evidence>
<reference evidence="8 9" key="1">
    <citation type="submission" date="2019-11" db="EMBL/GenBank/DDBJ databases">
        <authorList>
            <person name="He Y."/>
        </authorList>
    </citation>
    <scope>NUCLEOTIDE SEQUENCE [LARGE SCALE GENOMIC DNA]</scope>
    <source>
        <strain evidence="8 9">SCSIO 58843</strain>
    </source>
</reference>
<evidence type="ECO:0000256" key="2">
    <source>
        <dbReference type="ARBA" id="ARBA00023002"/>
    </source>
</evidence>